<protein>
    <submittedName>
        <fullName evidence="1">Uncharacterized protein</fullName>
    </submittedName>
</protein>
<reference evidence="2" key="1">
    <citation type="journal article" date="2015" name="Proc. Natl. Acad. Sci. U.S.A.">
        <title>Genome sequence of the Asian Tiger mosquito, Aedes albopictus, reveals insights into its biology, genetics, and evolution.</title>
        <authorList>
            <person name="Chen X.G."/>
            <person name="Jiang X."/>
            <person name="Gu J."/>
            <person name="Xu M."/>
            <person name="Wu Y."/>
            <person name="Deng Y."/>
            <person name="Zhang C."/>
            <person name="Bonizzoni M."/>
            <person name="Dermauw W."/>
            <person name="Vontas J."/>
            <person name="Armbruster P."/>
            <person name="Huang X."/>
            <person name="Yang Y."/>
            <person name="Zhang H."/>
            <person name="He W."/>
            <person name="Peng H."/>
            <person name="Liu Y."/>
            <person name="Wu K."/>
            <person name="Chen J."/>
            <person name="Lirakis M."/>
            <person name="Topalis P."/>
            <person name="Van Leeuwen T."/>
            <person name="Hall A.B."/>
            <person name="Jiang X."/>
            <person name="Thorpe C."/>
            <person name="Mueller R.L."/>
            <person name="Sun C."/>
            <person name="Waterhouse R.M."/>
            <person name="Yan G."/>
            <person name="Tu Z.J."/>
            <person name="Fang X."/>
            <person name="James A.A."/>
        </authorList>
    </citation>
    <scope>NUCLEOTIDE SEQUENCE [LARGE SCALE GENOMIC DNA]</scope>
    <source>
        <strain evidence="2">Foshan</strain>
    </source>
</reference>
<organism evidence="1 2">
    <name type="scientific">Aedes albopictus</name>
    <name type="common">Asian tiger mosquito</name>
    <name type="synonym">Stegomyia albopicta</name>
    <dbReference type="NCBI Taxonomy" id="7160"/>
    <lineage>
        <taxon>Eukaryota</taxon>
        <taxon>Metazoa</taxon>
        <taxon>Ecdysozoa</taxon>
        <taxon>Arthropoda</taxon>
        <taxon>Hexapoda</taxon>
        <taxon>Insecta</taxon>
        <taxon>Pterygota</taxon>
        <taxon>Neoptera</taxon>
        <taxon>Endopterygota</taxon>
        <taxon>Diptera</taxon>
        <taxon>Nematocera</taxon>
        <taxon>Culicoidea</taxon>
        <taxon>Culicidae</taxon>
        <taxon>Culicinae</taxon>
        <taxon>Aedini</taxon>
        <taxon>Aedes</taxon>
        <taxon>Stegomyia</taxon>
    </lineage>
</organism>
<dbReference type="GeneID" id="109410092"/>
<dbReference type="EnsemblMetazoa" id="AALFPA23_002102.R1757">
    <property type="protein sequence ID" value="AALFPA23_002102.P1757"/>
    <property type="gene ID" value="AALFPA23_002102"/>
</dbReference>
<dbReference type="RefSeq" id="XP_062699899.1">
    <property type="nucleotide sequence ID" value="XM_062843915.1"/>
</dbReference>
<proteinExistence type="predicted"/>
<keyword evidence="2" id="KW-1185">Reference proteome</keyword>
<dbReference type="EnsemblMetazoa" id="AALFPA23_010014.R13898">
    <property type="protein sequence ID" value="AALFPA23_010014.P13898"/>
    <property type="gene ID" value="AALFPA23_010014"/>
</dbReference>
<sequence length="114" mass="13546">MLQEIYNSDEEVCPNQEHFVLLTKEHNIQQLARARVLEDLMKELHIYVDSIEETPPTRMSKHMFLIKAKQYQLLQKSKNILKSKRNPTAKANIRQKIYETHMSAVEALEELLRR</sequence>
<dbReference type="Proteomes" id="UP000069940">
    <property type="component" value="Unassembled WGS sequence"/>
</dbReference>
<name>A0ABM1XRC4_AEDAL</name>
<reference evidence="1" key="2">
    <citation type="submission" date="2025-05" db="UniProtKB">
        <authorList>
            <consortium name="EnsemblMetazoa"/>
        </authorList>
    </citation>
    <scope>IDENTIFICATION</scope>
    <source>
        <strain evidence="1">Foshan</strain>
    </source>
</reference>
<evidence type="ECO:0000313" key="1">
    <source>
        <dbReference type="EnsemblMetazoa" id="AALFPA23_002102.P1757"/>
    </source>
</evidence>
<dbReference type="GeneID" id="134284730"/>
<evidence type="ECO:0000313" key="2">
    <source>
        <dbReference type="Proteomes" id="UP000069940"/>
    </source>
</evidence>
<dbReference type="RefSeq" id="XP_029735083.1">
    <property type="nucleotide sequence ID" value="XM_029879223.2"/>
</dbReference>
<accession>A0ABM1XRC4</accession>